<evidence type="ECO:0000313" key="2">
    <source>
        <dbReference type="Proteomes" id="UP000031586"/>
    </source>
</evidence>
<dbReference type="RefSeq" id="WP_012219872.1">
    <property type="nucleotide sequence ID" value="NZ_BAOH01000018.1"/>
</dbReference>
<gene>
    <name evidence="1" type="ORF">H735_21995</name>
</gene>
<dbReference type="PATRIC" id="fig|1229493.5.peg.3803"/>
<protein>
    <submittedName>
        <fullName evidence="1">Uncharacterized protein</fullName>
    </submittedName>
</protein>
<dbReference type="EMBL" id="JPRD01000044">
    <property type="protein sequence ID" value="KIF50979.1"/>
    <property type="molecule type" value="Genomic_DNA"/>
</dbReference>
<reference evidence="1 2" key="1">
    <citation type="submission" date="2014-07" db="EMBL/GenBank/DDBJ databases">
        <title>Unique and conserved regions in Vibrio harveyi and related species in comparison with the shrimp pathogen Vibrio harveyi CAIM 1792.</title>
        <authorList>
            <person name="Espinoza-Valles I."/>
            <person name="Vora G."/>
            <person name="Leekitcharoenphon P."/>
            <person name="Ussery D."/>
            <person name="Hoj L."/>
            <person name="Gomez-Gil B."/>
        </authorList>
    </citation>
    <scope>NUCLEOTIDE SEQUENCE [LARGE SCALE GENOMIC DNA]</scope>
    <source>
        <strain evidence="2">CAIM 1854 / LMG 25443</strain>
    </source>
</reference>
<dbReference type="Proteomes" id="UP000031586">
    <property type="component" value="Unassembled WGS sequence"/>
</dbReference>
<dbReference type="AlphaFoldDB" id="A0A0C1Z4C5"/>
<evidence type="ECO:0000313" key="1">
    <source>
        <dbReference type="EMBL" id="KIF50979.1"/>
    </source>
</evidence>
<sequence>MEELNHLLNVDSTGLAVAYDGKAMNNNIEEWFENPEHTIADNPAWGHNLAPFQFCAQTEDDAVMMEMAIVEKLPRDVQGVVIKGIRVTFPDIDLCRIVIIHQYGLYDNPNIPLR</sequence>
<accession>A0A0C1Z4C5</accession>
<comment type="caution">
    <text evidence="1">The sequence shown here is derived from an EMBL/GenBank/DDBJ whole genome shotgun (WGS) entry which is preliminary data.</text>
</comment>
<organism evidence="1 2">
    <name type="scientific">Vibrio owensii CAIM 1854 = LMG 25443</name>
    <dbReference type="NCBI Taxonomy" id="1229493"/>
    <lineage>
        <taxon>Bacteria</taxon>
        <taxon>Pseudomonadati</taxon>
        <taxon>Pseudomonadota</taxon>
        <taxon>Gammaproteobacteria</taxon>
        <taxon>Vibrionales</taxon>
        <taxon>Vibrionaceae</taxon>
        <taxon>Vibrio</taxon>
    </lineage>
</organism>
<proteinExistence type="predicted"/>
<name>A0A0C1Z4C5_9VIBR</name>